<dbReference type="Proteomes" id="UP000094412">
    <property type="component" value="Unassembled WGS sequence"/>
</dbReference>
<evidence type="ECO:0000313" key="1">
    <source>
        <dbReference type="EMBL" id="OCX22090.1"/>
    </source>
</evidence>
<dbReference type="STRING" id="1566387.QV13_05870"/>
<organism evidence="1 2">
    <name type="scientific">Mesorhizobium hungaricum</name>
    <dbReference type="NCBI Taxonomy" id="1566387"/>
    <lineage>
        <taxon>Bacteria</taxon>
        <taxon>Pseudomonadati</taxon>
        <taxon>Pseudomonadota</taxon>
        <taxon>Alphaproteobacteria</taxon>
        <taxon>Hyphomicrobiales</taxon>
        <taxon>Phyllobacteriaceae</taxon>
        <taxon>Mesorhizobium</taxon>
    </lineage>
</organism>
<dbReference type="AlphaFoldDB" id="A0A1C2E4Z9"/>
<dbReference type="Pfam" id="PF11011">
    <property type="entry name" value="DUF2849"/>
    <property type="match status" value="1"/>
</dbReference>
<dbReference type="EMBL" id="MDEO01000027">
    <property type="protein sequence ID" value="OCX22090.1"/>
    <property type="molecule type" value="Genomic_DNA"/>
</dbReference>
<gene>
    <name evidence="1" type="ORF">QV13_05870</name>
</gene>
<accession>A0A1C2E4Z9</accession>
<protein>
    <submittedName>
        <fullName evidence="1">Nitrite reductase</fullName>
    </submittedName>
</protein>
<name>A0A1C2E4Z9_9HYPH</name>
<keyword evidence="2" id="KW-1185">Reference proteome</keyword>
<evidence type="ECO:0000313" key="2">
    <source>
        <dbReference type="Proteomes" id="UP000094412"/>
    </source>
</evidence>
<dbReference type="RefSeq" id="WP_024926754.1">
    <property type="nucleotide sequence ID" value="NZ_MDEO01000027.1"/>
</dbReference>
<reference evidence="1 2" key="1">
    <citation type="submission" date="2016-08" db="EMBL/GenBank/DDBJ databases">
        <title>Whole genome sequence of Mesorhizobium sp. strain UASWS1009 isolated from industrial sewage.</title>
        <authorList>
            <person name="Crovadore J."/>
            <person name="Calmin G."/>
            <person name="Chablais R."/>
            <person name="Cochard B."/>
            <person name="Lefort F."/>
        </authorList>
    </citation>
    <scope>NUCLEOTIDE SEQUENCE [LARGE SCALE GENOMIC DNA]</scope>
    <source>
        <strain evidence="1 2">UASWS1009</strain>
    </source>
</reference>
<dbReference type="OrthoDB" id="9815695at2"/>
<proteinExistence type="predicted"/>
<comment type="caution">
    <text evidence="1">The sequence shown here is derived from an EMBL/GenBank/DDBJ whole genome shotgun (WGS) entry which is preliminary data.</text>
</comment>
<sequence>MKILTANRLTDGEAVWYAGGAWAETIDKSEVAGDKTAEERLEAIGAAAFAANEVVDVNLIDVDVVDGVIEPLRLRERIRATGPTNRNDLGKQARPNAA</sequence>
<dbReference type="InterPro" id="IPR021270">
    <property type="entry name" value="DUF2849"/>
</dbReference>